<dbReference type="Proteomes" id="UP000553980">
    <property type="component" value="Unassembled WGS sequence"/>
</dbReference>
<dbReference type="EMBL" id="JACIEX010000012">
    <property type="protein sequence ID" value="MBB4095670.1"/>
    <property type="molecule type" value="Genomic_DNA"/>
</dbReference>
<name>A0AB34YXZ0_9HYPH</name>
<evidence type="ECO:0000313" key="1">
    <source>
        <dbReference type="EMBL" id="MBB4095670.1"/>
    </source>
</evidence>
<evidence type="ECO:0008006" key="3">
    <source>
        <dbReference type="Google" id="ProtNLM"/>
    </source>
</evidence>
<reference evidence="1 2" key="1">
    <citation type="submission" date="2020-08" db="EMBL/GenBank/DDBJ databases">
        <title>Genomic Encyclopedia of Type Strains, Phase IV (KMG-IV): sequencing the most valuable type-strain genomes for metagenomic binning, comparative biology and taxonomic classification.</title>
        <authorList>
            <person name="Goeker M."/>
        </authorList>
    </citation>
    <scope>NUCLEOTIDE SEQUENCE [LARGE SCALE GENOMIC DNA]</scope>
    <source>
        <strain evidence="1 2">DSM 23868</strain>
    </source>
</reference>
<gene>
    <name evidence="1" type="ORF">GGQ79_004222</name>
</gene>
<keyword evidence="2" id="KW-1185">Reference proteome</keyword>
<accession>A0AB34YXZ0</accession>
<dbReference type="RefSeq" id="WP_206667401.1">
    <property type="nucleotide sequence ID" value="NZ_JACIEX010000012.1"/>
</dbReference>
<organism evidence="1 2">
    <name type="scientific">Brucella pecoris</name>
    <dbReference type="NCBI Taxonomy" id="867683"/>
    <lineage>
        <taxon>Bacteria</taxon>
        <taxon>Pseudomonadati</taxon>
        <taxon>Pseudomonadota</taxon>
        <taxon>Alphaproteobacteria</taxon>
        <taxon>Hyphomicrobiales</taxon>
        <taxon>Brucellaceae</taxon>
        <taxon>Brucella/Ochrobactrum group</taxon>
        <taxon>Brucella</taxon>
    </lineage>
</organism>
<evidence type="ECO:0000313" key="2">
    <source>
        <dbReference type="Proteomes" id="UP000553980"/>
    </source>
</evidence>
<comment type="caution">
    <text evidence="1">The sequence shown here is derived from an EMBL/GenBank/DDBJ whole genome shotgun (WGS) entry which is preliminary data.</text>
</comment>
<protein>
    <recommendedName>
        <fullName evidence="3">Thymidylate synthase</fullName>
    </recommendedName>
</protein>
<proteinExistence type="predicted"/>
<dbReference type="AlphaFoldDB" id="A0AB34YXZ0"/>
<sequence>MYLAVPPQPDCVTAWREAVRLVDANHGHEAHNVIIDVANPVAGADRSDRRVEVVNSFLEKHEKAVDAVANTIFPQALYEGFGYPGFFKVFDEKVLSKVRKNDRWSGYYFERMTHLPGGSDNLPNPLQDIVRRIRDPNVTALNKFELSIYDPLRDVDDSPYGGQCLSFLSFKLAPTAGRRKLNLTVIYRNHYYIEKLLGNLVGLGRLMNFVAREGNVDLGSLTVISTHAVIDQPGKATKRTDIEKLLTDFDAAATVNKVA</sequence>